<evidence type="ECO:0000256" key="3">
    <source>
        <dbReference type="ARBA" id="ARBA00022723"/>
    </source>
</evidence>
<keyword evidence="5" id="KW-0408">Iron</keyword>
<evidence type="ECO:0000313" key="8">
    <source>
        <dbReference type="Proteomes" id="UP000006038"/>
    </source>
</evidence>
<dbReference type="SUPFAM" id="SSF48264">
    <property type="entry name" value="Cytochrome P450"/>
    <property type="match status" value="1"/>
</dbReference>
<dbReference type="HOGENOM" id="CLU_001570_26_9_1"/>
<dbReference type="InterPro" id="IPR036396">
    <property type="entry name" value="Cyt_P450_sf"/>
</dbReference>
<dbReference type="Pfam" id="PF00067">
    <property type="entry name" value="p450"/>
    <property type="match status" value="1"/>
</dbReference>
<comment type="similarity">
    <text evidence="1">Belongs to the cytochrome P450 family.</text>
</comment>
<evidence type="ECO:0000256" key="4">
    <source>
        <dbReference type="ARBA" id="ARBA00023002"/>
    </source>
</evidence>
<dbReference type="PANTHER" id="PTHR47944:SF8">
    <property type="entry name" value="CYTOCHROME P450 SUPERFAMILY PROTEIN"/>
    <property type="match status" value="1"/>
</dbReference>
<dbReference type="AlphaFoldDB" id="J3LD19"/>
<dbReference type="Gene3D" id="1.10.630.10">
    <property type="entry name" value="Cytochrome P450"/>
    <property type="match status" value="1"/>
</dbReference>
<accession>J3LD19</accession>
<proteinExistence type="inferred from homology"/>
<dbReference type="InterPro" id="IPR001128">
    <property type="entry name" value="Cyt_P450"/>
</dbReference>
<dbReference type="GO" id="GO:0020037">
    <property type="term" value="F:heme binding"/>
    <property type="evidence" value="ECO:0007669"/>
    <property type="project" value="InterPro"/>
</dbReference>
<keyword evidence="4" id="KW-0560">Oxidoreductase</keyword>
<protein>
    <recommendedName>
        <fullName evidence="9">Cytochrome P450</fullName>
    </recommendedName>
</protein>
<evidence type="ECO:0000256" key="1">
    <source>
        <dbReference type="ARBA" id="ARBA00010617"/>
    </source>
</evidence>
<dbReference type="GO" id="GO:0005506">
    <property type="term" value="F:iron ion binding"/>
    <property type="evidence" value="ECO:0007669"/>
    <property type="project" value="InterPro"/>
</dbReference>
<dbReference type="PANTHER" id="PTHR47944">
    <property type="entry name" value="CYTOCHROME P450 98A9"/>
    <property type="match status" value="1"/>
</dbReference>
<evidence type="ECO:0000256" key="6">
    <source>
        <dbReference type="SAM" id="Phobius"/>
    </source>
</evidence>
<name>J3LD19_ORYBR</name>
<keyword evidence="8" id="KW-1185">Reference proteome</keyword>
<keyword evidence="6" id="KW-1133">Transmembrane helix</keyword>
<dbReference type="GO" id="GO:0016705">
    <property type="term" value="F:oxidoreductase activity, acting on paired donors, with incorporation or reduction of molecular oxygen"/>
    <property type="evidence" value="ECO:0007669"/>
    <property type="project" value="InterPro"/>
</dbReference>
<feature type="transmembrane region" description="Helical" evidence="6">
    <location>
        <begin position="20"/>
        <end position="38"/>
    </location>
</feature>
<keyword evidence="2" id="KW-0349">Heme</keyword>
<dbReference type="Proteomes" id="UP000006038">
    <property type="component" value="Unassembled WGS sequence"/>
</dbReference>
<evidence type="ECO:0000313" key="7">
    <source>
        <dbReference type="EnsemblPlants" id="OB02G25360.1"/>
    </source>
</evidence>
<keyword evidence="3" id="KW-0479">Metal-binding</keyword>
<evidence type="ECO:0000256" key="2">
    <source>
        <dbReference type="ARBA" id="ARBA00022617"/>
    </source>
</evidence>
<dbReference type="Gramene" id="OB02G25360.1">
    <property type="protein sequence ID" value="OB02G25360.1"/>
    <property type="gene ID" value="OB02G25360"/>
</dbReference>
<reference evidence="7" key="1">
    <citation type="submission" date="2013-04" db="UniProtKB">
        <authorList>
            <consortium name="EnsemblPlants"/>
        </authorList>
    </citation>
    <scope>IDENTIFICATION</scope>
</reference>
<dbReference type="eggNOG" id="KOG0156">
    <property type="taxonomic scope" value="Eukaryota"/>
</dbReference>
<keyword evidence="6" id="KW-0472">Membrane</keyword>
<evidence type="ECO:0000256" key="5">
    <source>
        <dbReference type="ARBA" id="ARBA00023004"/>
    </source>
</evidence>
<keyword evidence="6" id="KW-0812">Transmembrane</keyword>
<dbReference type="OMA" id="HRRKYNI"/>
<dbReference type="GO" id="GO:0004497">
    <property type="term" value="F:monooxygenase activity"/>
    <property type="evidence" value="ECO:0007669"/>
    <property type="project" value="InterPro"/>
</dbReference>
<evidence type="ECO:0008006" key="9">
    <source>
        <dbReference type="Google" id="ProtNLM"/>
    </source>
</evidence>
<sequence length="186" mass="20558">MGIPSASTVEVLPPWPSSSVVVLLPTLLLLVAVVRRHLQRGGAGARARKHNIPPGPRPWPVIGNLNLIGPLPHRSIHALSARHGPLMSLRFGSFPVVVASSVDMARYFLKTNDLAFLDRPRTAAGKYTVYNFTGMLWSHYGEYWRQARKVWVTELLSARRLASAEHVRAEEVRAMLRGLRDAAAAT</sequence>
<organism evidence="7">
    <name type="scientific">Oryza brachyantha</name>
    <name type="common">malo sina</name>
    <dbReference type="NCBI Taxonomy" id="4533"/>
    <lineage>
        <taxon>Eukaryota</taxon>
        <taxon>Viridiplantae</taxon>
        <taxon>Streptophyta</taxon>
        <taxon>Embryophyta</taxon>
        <taxon>Tracheophyta</taxon>
        <taxon>Spermatophyta</taxon>
        <taxon>Magnoliopsida</taxon>
        <taxon>Liliopsida</taxon>
        <taxon>Poales</taxon>
        <taxon>Poaceae</taxon>
        <taxon>BOP clade</taxon>
        <taxon>Oryzoideae</taxon>
        <taxon>Oryzeae</taxon>
        <taxon>Oryzinae</taxon>
        <taxon>Oryza</taxon>
    </lineage>
</organism>
<dbReference type="EnsemblPlants" id="OB02G25360.1">
    <property type="protein sequence ID" value="OB02G25360.1"/>
    <property type="gene ID" value="OB02G25360"/>
</dbReference>